<feature type="domain" description="F-BAR" evidence="7">
    <location>
        <begin position="2"/>
        <end position="261"/>
    </location>
</feature>
<dbReference type="GO" id="GO:0051015">
    <property type="term" value="F:actin filament binding"/>
    <property type="evidence" value="ECO:0007669"/>
    <property type="project" value="TreeGrafter"/>
</dbReference>
<dbReference type="CDD" id="cd07647">
    <property type="entry name" value="F-BAR_PSTPIP"/>
    <property type="match status" value="1"/>
</dbReference>
<dbReference type="SMART" id="SM00055">
    <property type="entry name" value="FCH"/>
    <property type="match status" value="1"/>
</dbReference>
<evidence type="ECO:0000259" key="6">
    <source>
        <dbReference type="PROSITE" id="PS50002"/>
    </source>
</evidence>
<evidence type="ECO:0000313" key="9">
    <source>
        <dbReference type="RefSeq" id="XP_019622239.1"/>
    </source>
</evidence>
<dbReference type="InterPro" id="IPR027267">
    <property type="entry name" value="AH/BAR_dom_sf"/>
</dbReference>
<keyword evidence="3 4" id="KW-0175">Coiled coil</keyword>
<dbReference type="KEGG" id="bbel:109468432"/>
<dbReference type="GO" id="GO:0005886">
    <property type="term" value="C:plasma membrane"/>
    <property type="evidence" value="ECO:0007669"/>
    <property type="project" value="TreeGrafter"/>
</dbReference>
<feature type="domain" description="SH3" evidence="6">
    <location>
        <begin position="367"/>
        <end position="426"/>
    </location>
</feature>
<dbReference type="OrthoDB" id="10255964at2759"/>
<feature type="region of interest" description="Disordered" evidence="5">
    <location>
        <begin position="292"/>
        <end position="349"/>
    </location>
</feature>
<evidence type="ECO:0000256" key="5">
    <source>
        <dbReference type="SAM" id="MobiDB-lite"/>
    </source>
</evidence>
<keyword evidence="1 2" id="KW-0728">SH3 domain</keyword>
<evidence type="ECO:0000256" key="4">
    <source>
        <dbReference type="SAM" id="Coils"/>
    </source>
</evidence>
<evidence type="ECO:0000256" key="1">
    <source>
        <dbReference type="ARBA" id="ARBA00022443"/>
    </source>
</evidence>
<dbReference type="SUPFAM" id="SSF50044">
    <property type="entry name" value="SH3-domain"/>
    <property type="match status" value="1"/>
</dbReference>
<dbReference type="GeneID" id="109468432"/>
<evidence type="ECO:0000256" key="3">
    <source>
        <dbReference type="PROSITE-ProRule" id="PRU01077"/>
    </source>
</evidence>
<protein>
    <submittedName>
        <fullName evidence="9">Proline-serine-threonine phosphatase-interacting protein 2-like</fullName>
    </submittedName>
</protein>
<dbReference type="SMART" id="SM00326">
    <property type="entry name" value="SH3"/>
    <property type="match status" value="1"/>
</dbReference>
<dbReference type="PANTHER" id="PTHR23065">
    <property type="entry name" value="PROLINE-SERINE-THREONINE PHOSPHATASE INTERACTING PROTEIN 1"/>
    <property type="match status" value="1"/>
</dbReference>
<dbReference type="InterPro" id="IPR036028">
    <property type="entry name" value="SH3-like_dom_sf"/>
</dbReference>
<dbReference type="InterPro" id="IPR001060">
    <property type="entry name" value="FCH_dom"/>
</dbReference>
<dbReference type="Gene3D" id="2.30.30.40">
    <property type="entry name" value="SH3 Domains"/>
    <property type="match status" value="1"/>
</dbReference>
<name>A0A6P4YKL0_BRABE</name>
<accession>A0A6P4YKL0</accession>
<dbReference type="PRINTS" id="PR00452">
    <property type="entry name" value="SH3DOMAIN"/>
</dbReference>
<evidence type="ECO:0000256" key="2">
    <source>
        <dbReference type="PROSITE-ProRule" id="PRU00192"/>
    </source>
</evidence>
<dbReference type="SUPFAM" id="SSF103657">
    <property type="entry name" value="BAR/IMD domain-like"/>
    <property type="match status" value="1"/>
</dbReference>
<dbReference type="Pfam" id="PF07653">
    <property type="entry name" value="SH3_2"/>
    <property type="match status" value="1"/>
</dbReference>
<evidence type="ECO:0000259" key="7">
    <source>
        <dbReference type="PROSITE" id="PS51741"/>
    </source>
</evidence>
<dbReference type="PROSITE" id="PS51741">
    <property type="entry name" value="F_BAR"/>
    <property type="match status" value="1"/>
</dbReference>
<dbReference type="InterPro" id="IPR031160">
    <property type="entry name" value="F_BAR_dom"/>
</dbReference>
<dbReference type="FunFam" id="1.20.1270.60:FF:000037">
    <property type="entry name" value="Proline-serine-threonine phosphatase interacting protein 1"/>
    <property type="match status" value="1"/>
</dbReference>
<dbReference type="PROSITE" id="PS50002">
    <property type="entry name" value="SH3"/>
    <property type="match status" value="1"/>
</dbReference>
<reference evidence="9" key="1">
    <citation type="submission" date="2025-08" db="UniProtKB">
        <authorList>
            <consortium name="RefSeq"/>
        </authorList>
    </citation>
    <scope>IDENTIFICATION</scope>
    <source>
        <tissue evidence="9">Gonad</tissue>
    </source>
</reference>
<gene>
    <name evidence="9" type="primary">LOC109468432</name>
</gene>
<feature type="coiled-coil region" evidence="4">
    <location>
        <begin position="160"/>
        <end position="187"/>
    </location>
</feature>
<dbReference type="GO" id="GO:0005884">
    <property type="term" value="C:actin filament"/>
    <property type="evidence" value="ECO:0007669"/>
    <property type="project" value="TreeGrafter"/>
</dbReference>
<dbReference type="Gene3D" id="1.20.1270.60">
    <property type="entry name" value="Arfaptin homology (AH) domain/BAR domain"/>
    <property type="match status" value="1"/>
</dbReference>
<organism evidence="8 9">
    <name type="scientific">Branchiostoma belcheri</name>
    <name type="common">Amphioxus</name>
    <dbReference type="NCBI Taxonomy" id="7741"/>
    <lineage>
        <taxon>Eukaryota</taxon>
        <taxon>Metazoa</taxon>
        <taxon>Chordata</taxon>
        <taxon>Cephalochordata</taxon>
        <taxon>Leptocardii</taxon>
        <taxon>Amphioxiformes</taxon>
        <taxon>Branchiostomatidae</taxon>
        <taxon>Branchiostoma</taxon>
    </lineage>
</organism>
<keyword evidence="8" id="KW-1185">Reference proteome</keyword>
<dbReference type="AlphaFoldDB" id="A0A6P4YKL0"/>
<dbReference type="InterPro" id="IPR001452">
    <property type="entry name" value="SH3_domain"/>
</dbReference>
<dbReference type="PANTHER" id="PTHR23065:SF61">
    <property type="entry name" value="PROLINE-SERINE-THREONINE PHOSPHATASE-INTERACTING PROTEIN 2-LIKE"/>
    <property type="match status" value="1"/>
</dbReference>
<proteinExistence type="predicted"/>
<dbReference type="GO" id="GO:0005737">
    <property type="term" value="C:cytoplasm"/>
    <property type="evidence" value="ECO:0007669"/>
    <property type="project" value="TreeGrafter"/>
</dbReference>
<sequence length="427" mass="48977">MARFEDSFWGTDFCSTQGFETLLARMKEGSSMCKELEDFLKHRAKAEEDYSKALQKIVRSAGDGGEIGILRNAWDTVRKETEHLANVHMTMSQSLTKEAEDVRGFRKLQEQSRKETEEDNMKYTRLKRDLYKKTLQSKKSYEQKCKEADAAENAYSTSRVTAQQKEIDKLKKKASGARQQAEQADTAYKSCVEGLEQSRVSWEKCHAHSCQVFQKMEEERIMFLRDKLWVHSNLGSMTCVQNDEHFEDMRKALEHCDQHKDINLFVNTKKTGTQRPAPVVYESYYPDGSKSSKRFAASPLHRDRPSTMSSRPPEPLPQTGFPAMAAPNLPTKEKQRSISHNRYGDGGTYATVQETRRYSSPASPSFGEGDTVKVAFDYDSQGQQELTLRKGRHIRVLRRENDLWWQGEMDGKIGVFPSTYVEPISLI</sequence>
<dbReference type="Proteomes" id="UP000515135">
    <property type="component" value="Unplaced"/>
</dbReference>
<dbReference type="Pfam" id="PF00611">
    <property type="entry name" value="FCH"/>
    <property type="match status" value="1"/>
</dbReference>
<evidence type="ECO:0000313" key="8">
    <source>
        <dbReference type="Proteomes" id="UP000515135"/>
    </source>
</evidence>
<dbReference type="RefSeq" id="XP_019622239.1">
    <property type="nucleotide sequence ID" value="XM_019766680.1"/>
</dbReference>
<dbReference type="GO" id="GO:0030041">
    <property type="term" value="P:actin filament polymerization"/>
    <property type="evidence" value="ECO:0007669"/>
    <property type="project" value="TreeGrafter"/>
</dbReference>